<dbReference type="InterPro" id="IPR008271">
    <property type="entry name" value="Ser/Thr_kinase_AS"/>
</dbReference>
<dbReference type="GO" id="GO:0004674">
    <property type="term" value="F:protein serine/threonine kinase activity"/>
    <property type="evidence" value="ECO:0007669"/>
    <property type="project" value="UniProtKB-EC"/>
</dbReference>
<proteinExistence type="predicted"/>
<keyword evidence="4" id="KW-1185">Reference proteome</keyword>
<dbReference type="GO" id="GO:0005524">
    <property type="term" value="F:ATP binding"/>
    <property type="evidence" value="ECO:0007669"/>
    <property type="project" value="InterPro"/>
</dbReference>
<dbReference type="SUPFAM" id="SSF56112">
    <property type="entry name" value="Protein kinase-like (PK-like)"/>
    <property type="match status" value="1"/>
</dbReference>
<evidence type="ECO:0000256" key="1">
    <source>
        <dbReference type="ARBA" id="ARBA00012513"/>
    </source>
</evidence>
<dbReference type="WBParaSite" id="GPUH_0001603101-mRNA-1">
    <property type="protein sequence ID" value="GPUH_0001603101-mRNA-1"/>
    <property type="gene ID" value="GPUH_0001603101"/>
</dbReference>
<accession>A0A183E4W8</accession>
<reference evidence="3 4" key="2">
    <citation type="submission" date="2018-11" db="EMBL/GenBank/DDBJ databases">
        <authorList>
            <consortium name="Pathogen Informatics"/>
        </authorList>
    </citation>
    <scope>NUCLEOTIDE SEQUENCE [LARGE SCALE GENOMIC DNA]</scope>
</reference>
<feature type="domain" description="Protein kinase" evidence="2">
    <location>
        <begin position="1"/>
        <end position="119"/>
    </location>
</feature>
<dbReference type="PROSITE" id="PS50011">
    <property type="entry name" value="PROTEIN_KINASE_DOM"/>
    <property type="match status" value="1"/>
</dbReference>
<dbReference type="Gene3D" id="1.10.510.10">
    <property type="entry name" value="Transferase(Phosphotransferase) domain 1"/>
    <property type="match status" value="1"/>
</dbReference>
<dbReference type="AlphaFoldDB" id="A0A183E4W8"/>
<dbReference type="EC" id="2.7.11.1" evidence="1"/>
<dbReference type="EMBL" id="UYRT01083182">
    <property type="protein sequence ID" value="VDN27087.1"/>
    <property type="molecule type" value="Genomic_DNA"/>
</dbReference>
<evidence type="ECO:0000313" key="3">
    <source>
        <dbReference type="EMBL" id="VDN27087.1"/>
    </source>
</evidence>
<dbReference type="PANTHER" id="PTHR11909">
    <property type="entry name" value="CASEIN KINASE-RELATED"/>
    <property type="match status" value="1"/>
</dbReference>
<protein>
    <recommendedName>
        <fullName evidence="1">non-specific serine/threonine protein kinase</fullName>
        <ecNumber evidence="1">2.7.11.1</ecNumber>
    </recommendedName>
</protein>
<evidence type="ECO:0000313" key="5">
    <source>
        <dbReference type="WBParaSite" id="GPUH_0001603101-mRNA-1"/>
    </source>
</evidence>
<dbReference type="Pfam" id="PF00069">
    <property type="entry name" value="Pkinase"/>
    <property type="match status" value="1"/>
</dbReference>
<evidence type="ECO:0000259" key="2">
    <source>
        <dbReference type="PROSITE" id="PS50011"/>
    </source>
</evidence>
<name>A0A183E4W8_9BILA</name>
<organism evidence="5">
    <name type="scientific">Gongylonema pulchrum</name>
    <dbReference type="NCBI Taxonomy" id="637853"/>
    <lineage>
        <taxon>Eukaryota</taxon>
        <taxon>Metazoa</taxon>
        <taxon>Ecdysozoa</taxon>
        <taxon>Nematoda</taxon>
        <taxon>Chromadorea</taxon>
        <taxon>Rhabditida</taxon>
        <taxon>Spirurina</taxon>
        <taxon>Spiruromorpha</taxon>
        <taxon>Spiruroidea</taxon>
        <taxon>Gongylonematidae</taxon>
        <taxon>Gongylonema</taxon>
    </lineage>
</organism>
<evidence type="ECO:0000313" key="4">
    <source>
        <dbReference type="Proteomes" id="UP000271098"/>
    </source>
</evidence>
<dbReference type="Proteomes" id="UP000271098">
    <property type="component" value="Unassembled WGS sequence"/>
</dbReference>
<sequence>MGVIGIPEVYWYGIEFDYQLLVMQLLGPSLAQLYNYCDRWFTVETIKKIGEQMLLRLRSLHSRGYVHRDLKPENFLMGIDEDEETCYLIDFGLARCYRYTTATTILRTSVASSCFLIFR</sequence>
<dbReference type="InterPro" id="IPR011009">
    <property type="entry name" value="Kinase-like_dom_sf"/>
</dbReference>
<dbReference type="InterPro" id="IPR050235">
    <property type="entry name" value="CK1_Ser-Thr_kinase"/>
</dbReference>
<dbReference type="PROSITE" id="PS00108">
    <property type="entry name" value="PROTEIN_KINASE_ST"/>
    <property type="match status" value="1"/>
</dbReference>
<dbReference type="OrthoDB" id="5871645at2759"/>
<dbReference type="InterPro" id="IPR000719">
    <property type="entry name" value="Prot_kinase_dom"/>
</dbReference>
<gene>
    <name evidence="3" type="ORF">GPUH_LOCUS16009</name>
</gene>
<reference evidence="5" key="1">
    <citation type="submission" date="2016-06" db="UniProtKB">
        <authorList>
            <consortium name="WormBaseParasite"/>
        </authorList>
    </citation>
    <scope>IDENTIFICATION</scope>
</reference>